<evidence type="ECO:0000256" key="1">
    <source>
        <dbReference type="SAM" id="Phobius"/>
    </source>
</evidence>
<feature type="transmembrane region" description="Helical" evidence="1">
    <location>
        <begin position="67"/>
        <end position="89"/>
    </location>
</feature>
<reference evidence="2 3" key="1">
    <citation type="submission" date="2016-10" db="EMBL/GenBank/DDBJ databases">
        <authorList>
            <person name="de Groot N.N."/>
        </authorList>
    </citation>
    <scope>NUCLEOTIDE SEQUENCE [LARGE SCALE GENOMIC DNA]</scope>
    <source>
        <strain evidence="2 3">DSM 26130</strain>
    </source>
</reference>
<evidence type="ECO:0000313" key="3">
    <source>
        <dbReference type="Proteomes" id="UP000198598"/>
    </source>
</evidence>
<evidence type="ECO:0000313" key="2">
    <source>
        <dbReference type="EMBL" id="SFF36954.1"/>
    </source>
</evidence>
<dbReference type="Proteomes" id="UP000198598">
    <property type="component" value="Unassembled WGS sequence"/>
</dbReference>
<gene>
    <name evidence="2" type="ORF">SAMN05216167_15610</name>
</gene>
<feature type="transmembrane region" description="Helical" evidence="1">
    <location>
        <begin position="109"/>
        <end position="131"/>
    </location>
</feature>
<dbReference type="RefSeq" id="WP_093835351.1">
    <property type="nucleotide sequence ID" value="NZ_FOLQ01000056.1"/>
</dbReference>
<keyword evidence="1" id="KW-1133">Transmembrane helix</keyword>
<proteinExistence type="predicted"/>
<accession>A0A1I2I454</accession>
<protein>
    <submittedName>
        <fullName evidence="2">Uncharacterized protein</fullName>
    </submittedName>
</protein>
<feature type="transmembrane region" description="Helical" evidence="1">
    <location>
        <begin position="31"/>
        <end position="55"/>
    </location>
</feature>
<organism evidence="2 3">
    <name type="scientific">Spirosoma endophyticum</name>
    <dbReference type="NCBI Taxonomy" id="662367"/>
    <lineage>
        <taxon>Bacteria</taxon>
        <taxon>Pseudomonadati</taxon>
        <taxon>Bacteroidota</taxon>
        <taxon>Cytophagia</taxon>
        <taxon>Cytophagales</taxon>
        <taxon>Cytophagaceae</taxon>
        <taxon>Spirosoma</taxon>
    </lineage>
</organism>
<sequence length="136" mass="16011">MKKLLTSFRDYCYQELLVQKDQQHAEESYQFLFGAALYCYYAVFLSIIAIIQWQLRIPVPAIFKHNFLVIIIMAVLMHMPFYFFIRWLLHQLSAIPLQREISHDKLVSWRGKAALVYGLGLALMCLVPWGLTELLK</sequence>
<keyword evidence="1" id="KW-0472">Membrane</keyword>
<keyword evidence="1" id="KW-0812">Transmembrane</keyword>
<name>A0A1I2I454_9BACT</name>
<keyword evidence="3" id="KW-1185">Reference proteome</keyword>
<dbReference type="AlphaFoldDB" id="A0A1I2I454"/>
<dbReference type="EMBL" id="FOLQ01000056">
    <property type="protein sequence ID" value="SFF36954.1"/>
    <property type="molecule type" value="Genomic_DNA"/>
</dbReference>